<evidence type="ECO:0008006" key="4">
    <source>
        <dbReference type="Google" id="ProtNLM"/>
    </source>
</evidence>
<dbReference type="Proteomes" id="UP000018426">
    <property type="component" value="Unassembled WGS sequence"/>
</dbReference>
<feature type="transmembrane region" description="Helical" evidence="1">
    <location>
        <begin position="12"/>
        <end position="30"/>
    </location>
</feature>
<name>N8RCV6_9GAMM</name>
<reference evidence="2 3" key="1">
    <citation type="submission" date="2013-02" db="EMBL/GenBank/DDBJ databases">
        <title>The Genome Sequence of Acinetobacter parvus NIPH 1103.</title>
        <authorList>
            <consortium name="The Broad Institute Genome Sequencing Platform"/>
            <consortium name="The Broad Institute Genome Sequencing Center for Infectious Disease"/>
            <person name="Cerqueira G."/>
            <person name="Feldgarden M."/>
            <person name="Courvalin P."/>
            <person name="Perichon B."/>
            <person name="Grillot-Courvalin C."/>
            <person name="Clermont D."/>
            <person name="Rocha E."/>
            <person name="Yoon E.-J."/>
            <person name="Nemec A."/>
            <person name="Walker B."/>
            <person name="Young S.K."/>
            <person name="Zeng Q."/>
            <person name="Gargeya S."/>
            <person name="Fitzgerald M."/>
            <person name="Haas B."/>
            <person name="Abouelleil A."/>
            <person name="Alvarado L."/>
            <person name="Arachchi H.M."/>
            <person name="Berlin A.M."/>
            <person name="Chapman S.B."/>
            <person name="Dewar J."/>
            <person name="Goldberg J."/>
            <person name="Griggs A."/>
            <person name="Gujja S."/>
            <person name="Hansen M."/>
            <person name="Howarth C."/>
            <person name="Imamovic A."/>
            <person name="Larimer J."/>
            <person name="McCowan C."/>
            <person name="Murphy C."/>
            <person name="Neiman D."/>
            <person name="Pearson M."/>
            <person name="Priest M."/>
            <person name="Roberts A."/>
            <person name="Saif S."/>
            <person name="Shea T."/>
            <person name="Sisk P."/>
            <person name="Sykes S."/>
            <person name="Wortman J."/>
            <person name="Nusbaum C."/>
            <person name="Birren B."/>
        </authorList>
    </citation>
    <scope>NUCLEOTIDE SEQUENCE [LARGE SCALE GENOMIC DNA]</scope>
    <source>
        <strain evidence="2 3">NIPH 1103</strain>
    </source>
</reference>
<proteinExistence type="predicted"/>
<feature type="transmembrane region" description="Helical" evidence="1">
    <location>
        <begin position="64"/>
        <end position="91"/>
    </location>
</feature>
<evidence type="ECO:0000313" key="3">
    <source>
        <dbReference type="Proteomes" id="UP000018426"/>
    </source>
</evidence>
<dbReference type="STRING" id="134533.GCA_001485085_00926"/>
<evidence type="ECO:0000313" key="2">
    <source>
        <dbReference type="EMBL" id="ENU33243.1"/>
    </source>
</evidence>
<keyword evidence="1" id="KW-0812">Transmembrane</keyword>
<protein>
    <recommendedName>
        <fullName evidence="4">Acyltransferase 3 domain-containing protein</fullName>
    </recommendedName>
</protein>
<dbReference type="PATRIC" id="fig|1217671.3.peg.1724"/>
<accession>N8RCV6</accession>
<keyword evidence="1" id="KW-0472">Membrane</keyword>
<sequence>MSTQKINAAESVRGLACLAVVLSHLSLTFFPQLHNFGESAVPQYALFAQLHNSPLAFFYSGTGAVFVFFVLSGAGLWASLFTVIMSIMLAYPYSRYVDDAAIKISNQLASRF</sequence>
<organism evidence="2 3">
    <name type="scientific">Acinetobacter parvus NIPH 1103</name>
    <dbReference type="NCBI Taxonomy" id="1217671"/>
    <lineage>
        <taxon>Bacteria</taxon>
        <taxon>Pseudomonadati</taxon>
        <taxon>Pseudomonadota</taxon>
        <taxon>Gammaproteobacteria</taxon>
        <taxon>Moraxellales</taxon>
        <taxon>Moraxellaceae</taxon>
        <taxon>Acinetobacter</taxon>
    </lineage>
</organism>
<keyword evidence="1" id="KW-1133">Transmembrane helix</keyword>
<comment type="caution">
    <text evidence="2">The sequence shown here is derived from an EMBL/GenBank/DDBJ whole genome shotgun (WGS) entry which is preliminary data.</text>
</comment>
<dbReference type="HOGENOM" id="CLU_2140457_0_0_6"/>
<gene>
    <name evidence="2" type="ORF">F989_01744</name>
</gene>
<dbReference type="AlphaFoldDB" id="N8RCV6"/>
<evidence type="ECO:0000256" key="1">
    <source>
        <dbReference type="SAM" id="Phobius"/>
    </source>
</evidence>
<dbReference type="EMBL" id="APOL01000027">
    <property type="protein sequence ID" value="ENU33243.1"/>
    <property type="molecule type" value="Genomic_DNA"/>
</dbReference>